<evidence type="ECO:0000313" key="3">
    <source>
        <dbReference type="RefSeq" id="XP_030062471.1"/>
    </source>
</evidence>
<protein>
    <submittedName>
        <fullName evidence="3">Testis-expressed protein 47-like isoform X2</fullName>
    </submittedName>
</protein>
<dbReference type="RefSeq" id="XP_030062471.1">
    <property type="nucleotide sequence ID" value="XM_030206611.1"/>
</dbReference>
<dbReference type="AlphaFoldDB" id="A0A6P7YC23"/>
<gene>
    <name evidence="3" type="primary">LOC115472367</name>
</gene>
<dbReference type="InterPro" id="IPR055308">
    <property type="entry name" value="TEX47-like"/>
</dbReference>
<dbReference type="SMART" id="SM01034">
    <property type="entry name" value="BLUF"/>
    <property type="match status" value="1"/>
</dbReference>
<dbReference type="Pfam" id="PF24787">
    <property type="entry name" value="TEX47"/>
    <property type="match status" value="1"/>
</dbReference>
<dbReference type="GO" id="GO:0009882">
    <property type="term" value="F:blue light photoreceptor activity"/>
    <property type="evidence" value="ECO:0007669"/>
    <property type="project" value="InterPro"/>
</dbReference>
<accession>A0A6P7YC23</accession>
<dbReference type="InterPro" id="IPR007024">
    <property type="entry name" value="BLUF_domain"/>
</dbReference>
<proteinExistence type="predicted"/>
<dbReference type="GO" id="GO:0071949">
    <property type="term" value="F:FAD binding"/>
    <property type="evidence" value="ECO:0007669"/>
    <property type="project" value="InterPro"/>
</dbReference>
<name>A0A6P7YC23_9AMPH</name>
<reference evidence="3" key="1">
    <citation type="submission" date="2025-08" db="UniProtKB">
        <authorList>
            <consortium name="RefSeq"/>
        </authorList>
    </citation>
    <scope>IDENTIFICATION</scope>
</reference>
<organism evidence="2 3">
    <name type="scientific">Microcaecilia unicolor</name>
    <dbReference type="NCBI Taxonomy" id="1415580"/>
    <lineage>
        <taxon>Eukaryota</taxon>
        <taxon>Metazoa</taxon>
        <taxon>Chordata</taxon>
        <taxon>Craniata</taxon>
        <taxon>Vertebrata</taxon>
        <taxon>Euteleostomi</taxon>
        <taxon>Amphibia</taxon>
        <taxon>Gymnophiona</taxon>
        <taxon>Siphonopidae</taxon>
        <taxon>Microcaecilia</taxon>
    </lineage>
</organism>
<dbReference type="PANTHER" id="PTHR34035:SF1">
    <property type="entry name" value="TESTIS-EXPRESSED PROTEIN 47"/>
    <property type="match status" value="1"/>
</dbReference>
<evidence type="ECO:0000259" key="1">
    <source>
        <dbReference type="SMART" id="SM01034"/>
    </source>
</evidence>
<dbReference type="Proteomes" id="UP000515156">
    <property type="component" value="Chromosome 6"/>
</dbReference>
<dbReference type="GeneID" id="115472367"/>
<keyword evidence="2" id="KW-1185">Reference proteome</keyword>
<sequence>MSRFNSIGEESNKESGSSAKVRRTLFQHIMHKRMTLNTKDDMKSLLHRLILLAKISPELADKRDLTEYWEQLFISLQRYYQGEGVTGLLLLYPSYAIHILESSSDVLYSILRDLKEMKYQGDRVMVMEPRILVLSHNIPNRLFQEWRCNLVDAPDKKTPFHGGPTECIINECITKILKLGMHMHMQAKTATGTSDSIPEKALELLIPQAAICYLLECDELLTPELFLQAYDCPLNIIMDSDLVWPPPVPIKPVEMRP</sequence>
<dbReference type="PANTHER" id="PTHR34035">
    <property type="entry name" value="TESTIS-EXPRESSED PROTEIN 47"/>
    <property type="match status" value="1"/>
</dbReference>
<feature type="domain" description="BLUF" evidence="1">
    <location>
        <begin position="46"/>
        <end position="150"/>
    </location>
</feature>
<evidence type="ECO:0000313" key="2">
    <source>
        <dbReference type="Proteomes" id="UP000515156"/>
    </source>
</evidence>